<keyword evidence="2" id="KW-1185">Reference proteome</keyword>
<dbReference type="AlphaFoldDB" id="A0A1C6RX68"/>
<gene>
    <name evidence="1" type="ORF">GA0074694_3105</name>
</gene>
<evidence type="ECO:0000313" key="2">
    <source>
        <dbReference type="Proteomes" id="UP000198906"/>
    </source>
</evidence>
<dbReference type="EMBL" id="FMHU01000002">
    <property type="protein sequence ID" value="SCL21663.1"/>
    <property type="molecule type" value="Genomic_DNA"/>
</dbReference>
<dbReference type="RefSeq" id="WP_091459275.1">
    <property type="nucleotide sequence ID" value="NZ_FMHU01000002.1"/>
</dbReference>
<reference evidence="2" key="1">
    <citation type="submission" date="2016-06" db="EMBL/GenBank/DDBJ databases">
        <authorList>
            <person name="Varghese N."/>
        </authorList>
    </citation>
    <scope>NUCLEOTIDE SEQUENCE [LARGE SCALE GENOMIC DNA]</scope>
    <source>
        <strain evidence="2">DSM 46123</strain>
    </source>
</reference>
<accession>A0A1C6RX68</accession>
<dbReference type="Proteomes" id="UP000198906">
    <property type="component" value="Unassembled WGS sequence"/>
</dbReference>
<organism evidence="1 2">
    <name type="scientific">Micromonospora inyonensis</name>
    <dbReference type="NCBI Taxonomy" id="47866"/>
    <lineage>
        <taxon>Bacteria</taxon>
        <taxon>Bacillati</taxon>
        <taxon>Actinomycetota</taxon>
        <taxon>Actinomycetes</taxon>
        <taxon>Micromonosporales</taxon>
        <taxon>Micromonosporaceae</taxon>
        <taxon>Micromonospora</taxon>
    </lineage>
</organism>
<protein>
    <recommendedName>
        <fullName evidence="3">MerR HTH family regulatory protein</fullName>
    </recommendedName>
</protein>
<dbReference type="STRING" id="47866.GA0074694_3105"/>
<evidence type="ECO:0000313" key="1">
    <source>
        <dbReference type="EMBL" id="SCL21663.1"/>
    </source>
</evidence>
<evidence type="ECO:0008006" key="3">
    <source>
        <dbReference type="Google" id="ProtNLM"/>
    </source>
</evidence>
<name>A0A1C6RX68_9ACTN</name>
<sequence length="84" mass="9342">MIRIAGHQYGTAAQIADRLGDDVTPTMVRNWARRSGLARHRTTDNNGRPCVLYPLDQAARIEATTRQATRGRRRRVDVEAVAAA</sequence>
<proteinExistence type="predicted"/>